<gene>
    <name evidence="1" type="ORF">FRUB_04462</name>
</gene>
<evidence type="ECO:0000313" key="1">
    <source>
        <dbReference type="EMBL" id="OWK42384.1"/>
    </source>
</evidence>
<sequence>MVRYLQRVRGVDIDAVRTELDSDNLRESVKRCPTGRHYLDGVTYVVQDKTLVTVIYDEEPQP</sequence>
<dbReference type="AlphaFoldDB" id="A0A225DS05"/>
<reference evidence="2" key="1">
    <citation type="submission" date="2017-06" db="EMBL/GenBank/DDBJ databases">
        <title>Genome analysis of Fimbriiglobus ruber SP5, the first member of the order Planctomycetales with confirmed chitinolytic capability.</title>
        <authorList>
            <person name="Ravin N.V."/>
            <person name="Rakitin A.L."/>
            <person name="Ivanova A.A."/>
            <person name="Beletsky A.V."/>
            <person name="Kulichevskaya I.S."/>
            <person name="Mardanov A.V."/>
            <person name="Dedysh S.N."/>
        </authorList>
    </citation>
    <scope>NUCLEOTIDE SEQUENCE [LARGE SCALE GENOMIC DNA]</scope>
    <source>
        <strain evidence="2">SP5</strain>
    </source>
</reference>
<keyword evidence="2" id="KW-1185">Reference proteome</keyword>
<protein>
    <submittedName>
        <fullName evidence="1">Uncharacterized protein</fullName>
    </submittedName>
</protein>
<dbReference type="Proteomes" id="UP000214646">
    <property type="component" value="Unassembled WGS sequence"/>
</dbReference>
<accession>A0A225DS05</accession>
<dbReference type="EMBL" id="NIDE01000005">
    <property type="protein sequence ID" value="OWK42384.1"/>
    <property type="molecule type" value="Genomic_DNA"/>
</dbReference>
<organism evidence="1 2">
    <name type="scientific">Fimbriiglobus ruber</name>
    <dbReference type="NCBI Taxonomy" id="1908690"/>
    <lineage>
        <taxon>Bacteria</taxon>
        <taxon>Pseudomonadati</taxon>
        <taxon>Planctomycetota</taxon>
        <taxon>Planctomycetia</taxon>
        <taxon>Gemmatales</taxon>
        <taxon>Gemmataceae</taxon>
        <taxon>Fimbriiglobus</taxon>
    </lineage>
</organism>
<comment type="caution">
    <text evidence="1">The sequence shown here is derived from an EMBL/GenBank/DDBJ whole genome shotgun (WGS) entry which is preliminary data.</text>
</comment>
<name>A0A225DS05_9BACT</name>
<proteinExistence type="predicted"/>
<evidence type="ECO:0000313" key="2">
    <source>
        <dbReference type="Proteomes" id="UP000214646"/>
    </source>
</evidence>